<dbReference type="PROSITE" id="PS50041">
    <property type="entry name" value="C_TYPE_LECTIN_2"/>
    <property type="match status" value="1"/>
</dbReference>
<dbReference type="InterPro" id="IPR001304">
    <property type="entry name" value="C-type_lectin-like"/>
</dbReference>
<gene>
    <name evidence="2" type="ORF">PMEA_00031903</name>
</gene>
<dbReference type="InterPro" id="IPR016186">
    <property type="entry name" value="C-type_lectin-like/link_sf"/>
</dbReference>
<dbReference type="EMBL" id="CALNXJ010000071">
    <property type="protein sequence ID" value="CAH3159366.1"/>
    <property type="molecule type" value="Genomic_DNA"/>
</dbReference>
<feature type="domain" description="C-type lectin" evidence="1">
    <location>
        <begin position="1"/>
        <end position="114"/>
    </location>
</feature>
<evidence type="ECO:0000259" key="1">
    <source>
        <dbReference type="PROSITE" id="PS50041"/>
    </source>
</evidence>
<dbReference type="Proteomes" id="UP001159428">
    <property type="component" value="Unassembled WGS sequence"/>
</dbReference>
<dbReference type="CDD" id="cd00037">
    <property type="entry name" value="CLECT"/>
    <property type="match status" value="1"/>
</dbReference>
<dbReference type="SUPFAM" id="SSF56436">
    <property type="entry name" value="C-type lectin-like"/>
    <property type="match status" value="1"/>
</dbReference>
<dbReference type="Pfam" id="PF00059">
    <property type="entry name" value="Lectin_C"/>
    <property type="match status" value="1"/>
</dbReference>
<dbReference type="PANTHER" id="PTHR22803">
    <property type="entry name" value="MANNOSE, PHOSPHOLIPASE, LECTIN RECEPTOR RELATED"/>
    <property type="match status" value="1"/>
</dbReference>
<sequence>MGQSWLLNRETCQNQGGDLVSMETEDEWNFINDQIQRRDITRYENKWSIGLTKKAENWTWVNGRPLTICKWEQGEPRGEHDVAFMYKRSSNGEQGVFGGVNGISIRYGHGYICEISVGKLLFLLLFFRKEGLTFVMYTSHFSNFSSFKLIFSHNLACFTSNPQRLVPSIRIGKTFPFFPLDLVGFLSRVGTQNVFLREKYFSCNYGDLWCYNTFSKTCVERKSKRSSLASTYYKISVSFKFCKLSNGDKLELRTFTPSTSPPLSPSQSSSALQSTMIQKLEAIAVLEIFITGIKKITKARNRAPTTDEIETRRGSTFKVAIAFEEFALKYSKLHLTGTRSSQVIDSQTVGDSEFVCLFVYTVHLIQLSEVSYLNSRIMAVAMDPKPNKLEANVI</sequence>
<dbReference type="SMART" id="SM00034">
    <property type="entry name" value="CLECT"/>
    <property type="match status" value="1"/>
</dbReference>
<keyword evidence="3" id="KW-1185">Reference proteome</keyword>
<organism evidence="2 3">
    <name type="scientific">Pocillopora meandrina</name>
    <dbReference type="NCBI Taxonomy" id="46732"/>
    <lineage>
        <taxon>Eukaryota</taxon>
        <taxon>Metazoa</taxon>
        <taxon>Cnidaria</taxon>
        <taxon>Anthozoa</taxon>
        <taxon>Hexacorallia</taxon>
        <taxon>Scleractinia</taxon>
        <taxon>Astrocoeniina</taxon>
        <taxon>Pocilloporidae</taxon>
        <taxon>Pocillopora</taxon>
    </lineage>
</organism>
<evidence type="ECO:0000313" key="3">
    <source>
        <dbReference type="Proteomes" id="UP001159428"/>
    </source>
</evidence>
<dbReference type="InterPro" id="IPR016187">
    <property type="entry name" value="CTDL_fold"/>
</dbReference>
<proteinExistence type="predicted"/>
<accession>A0AAU9XUI1</accession>
<comment type="caution">
    <text evidence="2">The sequence shown here is derived from an EMBL/GenBank/DDBJ whole genome shotgun (WGS) entry which is preliminary data.</text>
</comment>
<name>A0AAU9XUI1_9CNID</name>
<reference evidence="2 3" key="1">
    <citation type="submission" date="2022-05" db="EMBL/GenBank/DDBJ databases">
        <authorList>
            <consortium name="Genoscope - CEA"/>
            <person name="William W."/>
        </authorList>
    </citation>
    <scope>NUCLEOTIDE SEQUENCE [LARGE SCALE GENOMIC DNA]</scope>
</reference>
<dbReference type="InterPro" id="IPR050111">
    <property type="entry name" value="C-type_lectin/snaclec_domain"/>
</dbReference>
<dbReference type="AlphaFoldDB" id="A0AAU9XUI1"/>
<dbReference type="Gene3D" id="3.10.100.10">
    <property type="entry name" value="Mannose-Binding Protein A, subunit A"/>
    <property type="match status" value="1"/>
</dbReference>
<evidence type="ECO:0000313" key="2">
    <source>
        <dbReference type="EMBL" id="CAH3159366.1"/>
    </source>
</evidence>
<protein>
    <recommendedName>
        <fullName evidence="1">C-type lectin domain-containing protein</fullName>
    </recommendedName>
</protein>